<evidence type="ECO:0000256" key="1">
    <source>
        <dbReference type="SAM" id="SignalP"/>
    </source>
</evidence>
<comment type="caution">
    <text evidence="2">The sequence shown here is derived from an EMBL/GenBank/DDBJ whole genome shotgun (WGS) entry which is preliminary data.</text>
</comment>
<dbReference type="EMBL" id="JANUAE010000001">
    <property type="protein sequence ID" value="MCS3708634.1"/>
    <property type="molecule type" value="Genomic_DNA"/>
</dbReference>
<accession>A0A9X2PZA1</accession>
<dbReference type="Proteomes" id="UP001155057">
    <property type="component" value="Unassembled WGS sequence"/>
</dbReference>
<organism evidence="2 3">
    <name type="scientific">Salinibacter ruber</name>
    <dbReference type="NCBI Taxonomy" id="146919"/>
    <lineage>
        <taxon>Bacteria</taxon>
        <taxon>Pseudomonadati</taxon>
        <taxon>Rhodothermota</taxon>
        <taxon>Rhodothermia</taxon>
        <taxon>Rhodothermales</taxon>
        <taxon>Salinibacteraceae</taxon>
        <taxon>Salinibacter</taxon>
    </lineage>
</organism>
<gene>
    <name evidence="2" type="ORF">GGP61_000221</name>
</gene>
<protein>
    <submittedName>
        <fullName evidence="2">Uncharacterized protein (DUF1499 family)</fullName>
    </submittedName>
</protein>
<evidence type="ECO:0000313" key="2">
    <source>
        <dbReference type="EMBL" id="MCS3708634.1"/>
    </source>
</evidence>
<dbReference type="RefSeq" id="WP_259078139.1">
    <property type="nucleotide sequence ID" value="NZ_JANTZC010000013.1"/>
</dbReference>
<evidence type="ECO:0000313" key="3">
    <source>
        <dbReference type="Proteomes" id="UP001155057"/>
    </source>
</evidence>
<dbReference type="InterPro" id="IPR010865">
    <property type="entry name" value="DUF1499"/>
</dbReference>
<feature type="signal peptide" evidence="1">
    <location>
        <begin position="1"/>
        <end position="21"/>
    </location>
</feature>
<sequence length="145" mass="15557">MPPFRLGAVLLALTLPIVAEAQSLPDNPLSDCPDTPNCERVARGYEAPPDTLYAAAERALESLDPVTLRRPDSSAARRLEAVYRVALLFKDDVAVAVRARDGGGSALYVRSASRVGHNDLGVNRRRVDRFLEAVGAALRDASSTS</sequence>
<dbReference type="AlphaFoldDB" id="A0A9X2PZA1"/>
<proteinExistence type="predicted"/>
<keyword evidence="1" id="KW-0732">Signal</keyword>
<feature type="chain" id="PRO_5040854660" evidence="1">
    <location>
        <begin position="22"/>
        <end position="145"/>
    </location>
</feature>
<name>A0A9X2PZA1_9BACT</name>
<reference evidence="2" key="1">
    <citation type="submission" date="2022-08" db="EMBL/GenBank/DDBJ databases">
        <title>Genomic Encyclopedia of Type Strains, Phase V (KMG-V): Genome sequencing to study the core and pangenomes of soil and plant-associated prokaryotes.</title>
        <authorList>
            <person name="Whitman W."/>
        </authorList>
    </citation>
    <scope>NUCLEOTIDE SEQUENCE</scope>
    <source>
        <strain evidence="2">SP3049</strain>
    </source>
</reference>
<dbReference type="Pfam" id="PF07386">
    <property type="entry name" value="DUF1499"/>
    <property type="match status" value="1"/>
</dbReference>